<evidence type="ECO:0000313" key="4">
    <source>
        <dbReference type="Proteomes" id="UP000479132"/>
    </source>
</evidence>
<feature type="compositionally biased region" description="Polar residues" evidence="1">
    <location>
        <begin position="106"/>
        <end position="122"/>
    </location>
</feature>
<keyword evidence="2" id="KW-0472">Membrane</keyword>
<reference evidence="3 4" key="1">
    <citation type="submission" date="2020-02" db="EMBL/GenBank/DDBJ databases">
        <title>Aliifodinibius halophilus 2W32, complete genome.</title>
        <authorList>
            <person name="Li Y."/>
            <person name="Wu S."/>
        </authorList>
    </citation>
    <scope>NUCLEOTIDE SEQUENCE [LARGE SCALE GENOMIC DNA]</scope>
    <source>
        <strain evidence="3 4">2W32</strain>
    </source>
</reference>
<evidence type="ECO:0000256" key="1">
    <source>
        <dbReference type="SAM" id="MobiDB-lite"/>
    </source>
</evidence>
<feature type="compositionally biased region" description="Basic and acidic residues" evidence="1">
    <location>
        <begin position="84"/>
        <end position="105"/>
    </location>
</feature>
<keyword evidence="2" id="KW-0812">Transmembrane</keyword>
<proteinExistence type="predicted"/>
<dbReference type="AlphaFoldDB" id="A0A6M1T3U2"/>
<keyword evidence="4" id="KW-1185">Reference proteome</keyword>
<dbReference type="EMBL" id="JAALLS010000002">
    <property type="protein sequence ID" value="NGP87313.1"/>
    <property type="molecule type" value="Genomic_DNA"/>
</dbReference>
<dbReference type="RefSeq" id="WP_165265938.1">
    <property type="nucleotide sequence ID" value="NZ_JAALLS010000002.1"/>
</dbReference>
<dbReference type="Proteomes" id="UP000479132">
    <property type="component" value="Unassembled WGS sequence"/>
</dbReference>
<sequence>MSFEEMVVALVGSLGAFALVGYLASKTFGLIKAWINRKNSSVEEEQFNRLAKAFMEHKKNTEKRLQNLETIATDEQSEQSSSSEDTKKIEAPKKSIEIEDRETTKEQSGSNDDSNLKNMLHE</sequence>
<keyword evidence="2" id="KW-1133">Transmembrane helix</keyword>
<feature type="region of interest" description="Disordered" evidence="1">
    <location>
        <begin position="65"/>
        <end position="122"/>
    </location>
</feature>
<protein>
    <submittedName>
        <fullName evidence="3">Uncharacterized protein</fullName>
    </submittedName>
</protein>
<gene>
    <name evidence="3" type="ORF">G3569_03010</name>
</gene>
<feature type="transmembrane region" description="Helical" evidence="2">
    <location>
        <begin position="6"/>
        <end position="24"/>
    </location>
</feature>
<organism evidence="3 4">
    <name type="scientific">Fodinibius halophilus</name>
    <dbReference type="NCBI Taxonomy" id="1736908"/>
    <lineage>
        <taxon>Bacteria</taxon>
        <taxon>Pseudomonadati</taxon>
        <taxon>Balneolota</taxon>
        <taxon>Balneolia</taxon>
        <taxon>Balneolales</taxon>
        <taxon>Balneolaceae</taxon>
        <taxon>Fodinibius</taxon>
    </lineage>
</organism>
<evidence type="ECO:0000256" key="2">
    <source>
        <dbReference type="SAM" id="Phobius"/>
    </source>
</evidence>
<comment type="caution">
    <text evidence="3">The sequence shown here is derived from an EMBL/GenBank/DDBJ whole genome shotgun (WGS) entry which is preliminary data.</text>
</comment>
<evidence type="ECO:0000313" key="3">
    <source>
        <dbReference type="EMBL" id="NGP87313.1"/>
    </source>
</evidence>
<accession>A0A6M1T3U2</accession>
<name>A0A6M1T3U2_9BACT</name>